<comment type="caution">
    <text evidence="9">The sequence shown here is derived from an EMBL/GenBank/DDBJ whole genome shotgun (WGS) entry which is preliminary data.</text>
</comment>
<organism evidence="9 10">
    <name type="scientific">Gambusia affinis</name>
    <name type="common">Western mosquitofish</name>
    <name type="synonym">Heterandria affinis</name>
    <dbReference type="NCBI Taxonomy" id="33528"/>
    <lineage>
        <taxon>Eukaryota</taxon>
        <taxon>Metazoa</taxon>
        <taxon>Chordata</taxon>
        <taxon>Craniata</taxon>
        <taxon>Vertebrata</taxon>
        <taxon>Euteleostomi</taxon>
        <taxon>Actinopterygii</taxon>
        <taxon>Neopterygii</taxon>
        <taxon>Teleostei</taxon>
        <taxon>Neoteleostei</taxon>
        <taxon>Acanthomorphata</taxon>
        <taxon>Ovalentaria</taxon>
        <taxon>Atherinomorphae</taxon>
        <taxon>Cyprinodontiformes</taxon>
        <taxon>Poeciliidae</taxon>
        <taxon>Poeciliinae</taxon>
        <taxon>Gambusia</taxon>
    </lineage>
</organism>
<dbReference type="PROSITE" id="PS50181">
    <property type="entry name" value="FBOX"/>
    <property type="match status" value="2"/>
</dbReference>
<dbReference type="InterPro" id="IPR043013">
    <property type="entry name" value="Znf_TRAF_N"/>
</dbReference>
<dbReference type="Gene3D" id="3.30.40.150">
    <property type="entry name" value="TRAF-like zinc-finger, N-terminal subdomain"/>
    <property type="match status" value="2"/>
</dbReference>
<evidence type="ECO:0000259" key="8">
    <source>
        <dbReference type="PROSITE" id="PS50181"/>
    </source>
</evidence>
<feature type="non-terminal residue" evidence="9">
    <location>
        <position position="1226"/>
    </location>
</feature>
<evidence type="ECO:0000256" key="6">
    <source>
        <dbReference type="SAM" id="MobiDB-lite"/>
    </source>
</evidence>
<feature type="domain" description="TRAF-type" evidence="7">
    <location>
        <begin position="59"/>
        <end position="101"/>
    </location>
</feature>
<evidence type="ECO:0008006" key="11">
    <source>
        <dbReference type="Google" id="ProtNLM"/>
    </source>
</evidence>
<keyword evidence="2 5" id="KW-0863">Zinc-finger</keyword>
<feature type="zinc finger region" description="TRAF-type" evidence="5">
    <location>
        <begin position="59"/>
        <end position="101"/>
    </location>
</feature>
<dbReference type="GO" id="GO:0008270">
    <property type="term" value="F:zinc ion binding"/>
    <property type="evidence" value="ECO:0007669"/>
    <property type="project" value="UniProtKB-KW"/>
</dbReference>
<dbReference type="PANTHER" id="PTHR15933:SF13">
    <property type="entry name" value="F-BOX ONLY PROTEIN 30"/>
    <property type="match status" value="1"/>
</dbReference>
<feature type="zinc finger region" description="TRAF-type" evidence="5">
    <location>
        <begin position="539"/>
        <end position="600"/>
    </location>
</feature>
<name>A0A315VVE0_GAMAF</name>
<evidence type="ECO:0000313" key="9">
    <source>
        <dbReference type="EMBL" id="PWA27536.1"/>
    </source>
</evidence>
<dbReference type="AlphaFoldDB" id="A0A315VVE0"/>
<evidence type="ECO:0000259" key="7">
    <source>
        <dbReference type="PROSITE" id="PS50145"/>
    </source>
</evidence>
<keyword evidence="4 5" id="KW-0862">Zinc</keyword>
<keyword evidence="1 5" id="KW-0479">Metal-binding</keyword>
<dbReference type="EMBL" id="NHOQ01001000">
    <property type="protein sequence ID" value="PWA27536.1"/>
    <property type="molecule type" value="Genomic_DNA"/>
</dbReference>
<feature type="compositionally biased region" description="Low complexity" evidence="6">
    <location>
        <begin position="656"/>
        <end position="674"/>
    </location>
</feature>
<evidence type="ECO:0000256" key="1">
    <source>
        <dbReference type="ARBA" id="ARBA00022723"/>
    </source>
</evidence>
<evidence type="ECO:0000256" key="4">
    <source>
        <dbReference type="ARBA" id="ARBA00022833"/>
    </source>
</evidence>
<dbReference type="SUPFAM" id="SSF49599">
    <property type="entry name" value="TRAF domain-like"/>
    <property type="match status" value="2"/>
</dbReference>
<feature type="non-terminal residue" evidence="9">
    <location>
        <position position="1"/>
    </location>
</feature>
<feature type="domain" description="F-box" evidence="8">
    <location>
        <begin position="1095"/>
        <end position="1149"/>
    </location>
</feature>
<dbReference type="Pfam" id="PF15966">
    <property type="entry name" value="F-box_4"/>
    <property type="match status" value="2"/>
</dbReference>
<dbReference type="InterPro" id="IPR031890">
    <property type="entry name" value="Fbxo30/Fbxo40"/>
</dbReference>
<dbReference type="Gene3D" id="3.30.40.10">
    <property type="entry name" value="Zinc/RING finger domain, C3HC4 (zinc finger)"/>
    <property type="match status" value="2"/>
</dbReference>
<feature type="domain" description="F-box" evidence="8">
    <location>
        <begin position="345"/>
        <end position="399"/>
    </location>
</feature>
<dbReference type="GO" id="GO:0061630">
    <property type="term" value="F:ubiquitin protein ligase activity"/>
    <property type="evidence" value="ECO:0007669"/>
    <property type="project" value="InterPro"/>
</dbReference>
<gene>
    <name evidence="9" type="ORF">CCH79_00000389</name>
</gene>
<sequence>RHPMNHSTPLILKMENHIHCVSCVNQRCMAQSEPGVSCEIITCPVMCGAMFHSCKGDEHQLLCPLMKVPCLNSNYGCPAIMIRNKIPAHMDVCPAGVVSCPERWNLHPTEILDLKPGRKLGSILDEIRNHKDLALALEDRQALLETIEEMGMENLNNKDSVIEEAILLALALSASEASTVSSSLQLQSAPKGSATEEVVSGIKDFNKRDIKENCSSLRCLDESGAPENIGVISKNVTNGSFMETEANNISKEPVTLLSHTYPPICGQSFRRDQYPSHYLNIHCDFHPNFRDCIESHCPLALYGCRFSQQRLWPSTHRARVIYHKHLKSFIILPSISAEPAKDSQSDRFSGLPIEILWHIARFLDSFSLCQLSLVSRTMRQVCASLLPSRGIVELQWERGHFPGHPHTVRWRVKSKVWKFSPAFSPVYSWHFVDVPSMSDHMKKCPYFNRAELKTEPVPLTAMRTEQDRLTILHSIHFGGTCINHSTTSVALKMEHHHVHCISCVNQRCMVKPEPGVSCELIACPLVCGAVFHSCKVDEHQLLCPLTRIPCLNSGYGCPAMLIRNQMSAHLDVCPAGAVSCTMEWNRWPVSCLNYTSYESLISLLEEMEQLDMALALQDQQTLLDSMKMIAKTPSPQEDPVTRKEIKAKHLALQSSAPEISSSQLSPSYQSQSAPKASAKEKILSGVNGLKEEHLSKLYEATVETARSLAAALDFVSNASCGESSSVGENVGDVLLQSSLDNNGSIQNGLEDITPQHTDGLHKSNINWNSSSLSRLDENGAFEGISMQNKTTANGSLVEATNADTSQEPVTPQMISPVHMSQGVAQWADHVVLDNKELVLSGNLGPERMLPLNLFYKGQVQYPLTNGQLGAKPDKSPFRLQVEMEDKAVDTSDLEHDDDPMGLGEIDAIPPALLFCLEESRECRRISDTVYIDGYRVDLGTQTFTFPAAVLVTNTRVGDMASVSACDHAAPQLAYPSPLRTLRLGQVLEALDSEAVPYNRYLPPNPQHQHTFPFLCGQSFRRDQFSSHFRNIHGEIHAWLSGWIEQRCPLAYYGCTFSQRRFYPSTRGAKVVHDRHLKAFGVQPCTGLQPPTDSQSDRFSGLPIEILWHIAGFLDSFSLCQLSLVSRTMREVCASLLQTRGIVELQWEQTDCSSGLRNVSWQVKNKVWRFSTAFTPVSSWGFTEVPSMSVHLKKCPFNVVEQKTEPIPLPAMCTARDGLSLRRVLRH</sequence>
<dbReference type="SMART" id="SM00256">
    <property type="entry name" value="FBOX"/>
    <property type="match status" value="2"/>
</dbReference>
<feature type="domain" description="TRAF-type" evidence="7">
    <location>
        <begin position="539"/>
        <end position="600"/>
    </location>
</feature>
<dbReference type="PROSITE" id="PS50145">
    <property type="entry name" value="ZF_TRAF"/>
    <property type="match status" value="2"/>
</dbReference>
<dbReference type="InterPro" id="IPR013083">
    <property type="entry name" value="Znf_RING/FYVE/PHD"/>
</dbReference>
<dbReference type="Proteomes" id="UP000250572">
    <property type="component" value="Unassembled WGS sequence"/>
</dbReference>
<evidence type="ECO:0000256" key="3">
    <source>
        <dbReference type="ARBA" id="ARBA00022786"/>
    </source>
</evidence>
<dbReference type="InterPro" id="IPR036047">
    <property type="entry name" value="F-box-like_dom_sf"/>
</dbReference>
<dbReference type="Pfam" id="PF15965">
    <property type="entry name" value="zf-TRAF_2"/>
    <property type="match status" value="2"/>
</dbReference>
<dbReference type="InterPro" id="IPR001293">
    <property type="entry name" value="Znf_TRAF"/>
</dbReference>
<evidence type="ECO:0000313" key="10">
    <source>
        <dbReference type="Proteomes" id="UP000250572"/>
    </source>
</evidence>
<protein>
    <recommendedName>
        <fullName evidence="11">F-box domain-containing protein</fullName>
    </recommendedName>
</protein>
<evidence type="ECO:0000256" key="5">
    <source>
        <dbReference type="PROSITE-ProRule" id="PRU00207"/>
    </source>
</evidence>
<reference evidence="9 10" key="1">
    <citation type="journal article" date="2018" name="G3 (Bethesda)">
        <title>A High-Quality Reference Genome for the Invasive Mosquitofish Gambusia affinis Using a Chicago Library.</title>
        <authorList>
            <person name="Hoffberg S.L."/>
            <person name="Troendle N.J."/>
            <person name="Glenn T.C."/>
            <person name="Mahmud O."/>
            <person name="Louha S."/>
            <person name="Chalopin D."/>
            <person name="Bennetzen J.L."/>
            <person name="Mauricio R."/>
        </authorList>
    </citation>
    <scope>NUCLEOTIDE SEQUENCE [LARGE SCALE GENOMIC DNA]</scope>
    <source>
        <strain evidence="9">NE01/NJP1002.9</strain>
        <tissue evidence="9">Muscle</tissue>
    </source>
</reference>
<feature type="region of interest" description="Disordered" evidence="6">
    <location>
        <begin position="656"/>
        <end position="676"/>
    </location>
</feature>
<dbReference type="PANTHER" id="PTHR15933">
    <property type="entry name" value="PROTEIN CBG16327"/>
    <property type="match status" value="1"/>
</dbReference>
<evidence type="ECO:0000256" key="2">
    <source>
        <dbReference type="ARBA" id="ARBA00022771"/>
    </source>
</evidence>
<dbReference type="InterPro" id="IPR001810">
    <property type="entry name" value="F-box_dom"/>
</dbReference>
<dbReference type="SUPFAM" id="SSF81383">
    <property type="entry name" value="F-box domain"/>
    <property type="match status" value="2"/>
</dbReference>
<proteinExistence type="predicted"/>
<dbReference type="Gene3D" id="1.20.1280.50">
    <property type="match status" value="2"/>
</dbReference>
<keyword evidence="10" id="KW-1185">Reference proteome</keyword>
<keyword evidence="3" id="KW-0833">Ubl conjugation pathway</keyword>
<accession>A0A315VVE0</accession>
<dbReference type="STRING" id="33528.ENSGAFP00000016924"/>
<dbReference type="CDD" id="cd22101">
    <property type="entry name" value="F-box_FBXO30-like"/>
    <property type="match status" value="2"/>
</dbReference>